<dbReference type="STRING" id="283909.R7UYI5"/>
<dbReference type="PANTHER" id="PTHR24243:SF230">
    <property type="entry name" value="G-PROTEIN COUPLED RECEPTORS FAMILY 1 PROFILE DOMAIN-CONTAINING PROTEIN"/>
    <property type="match status" value="1"/>
</dbReference>
<keyword evidence="6" id="KW-0675">Receptor</keyword>
<dbReference type="PANTHER" id="PTHR24243">
    <property type="entry name" value="G-PROTEIN COUPLED RECEPTOR"/>
    <property type="match status" value="1"/>
</dbReference>
<dbReference type="OMA" id="NWIVVAM"/>
<dbReference type="PROSITE" id="PS50262">
    <property type="entry name" value="G_PROTEIN_RECEP_F1_2"/>
    <property type="match status" value="1"/>
</dbReference>
<evidence type="ECO:0000256" key="1">
    <source>
        <dbReference type="ARBA" id="ARBA00004141"/>
    </source>
</evidence>
<keyword evidence="4" id="KW-0297">G-protein coupled receptor</keyword>
<dbReference type="SUPFAM" id="SSF81321">
    <property type="entry name" value="Family A G protein-coupled receptor-like"/>
    <property type="match status" value="1"/>
</dbReference>
<dbReference type="Proteomes" id="UP000014760">
    <property type="component" value="Unassembled WGS sequence"/>
</dbReference>
<dbReference type="HOGENOM" id="CLU_802249_0_0_1"/>
<dbReference type="EMBL" id="AMQN01006557">
    <property type="status" value="NOT_ANNOTATED_CDS"/>
    <property type="molecule type" value="Genomic_DNA"/>
</dbReference>
<comment type="subcellular location">
    <subcellularLocation>
        <location evidence="1">Membrane</location>
        <topology evidence="1">Multi-pass membrane protein</topology>
    </subcellularLocation>
</comment>
<accession>R7UYI5</accession>
<feature type="transmembrane region" description="Helical" evidence="8">
    <location>
        <begin position="174"/>
        <end position="193"/>
    </location>
</feature>
<keyword evidence="3 8" id="KW-1133">Transmembrane helix</keyword>
<evidence type="ECO:0000256" key="7">
    <source>
        <dbReference type="ARBA" id="ARBA00023224"/>
    </source>
</evidence>
<evidence type="ECO:0000256" key="5">
    <source>
        <dbReference type="ARBA" id="ARBA00023136"/>
    </source>
</evidence>
<reference evidence="11" key="3">
    <citation type="submission" date="2015-06" db="UniProtKB">
        <authorList>
            <consortium name="EnsemblMetazoa"/>
        </authorList>
    </citation>
    <scope>IDENTIFICATION</scope>
</reference>
<dbReference type="EnsemblMetazoa" id="CapteT214447">
    <property type="protein sequence ID" value="CapteP214447"/>
    <property type="gene ID" value="CapteG214447"/>
</dbReference>
<evidence type="ECO:0000313" key="11">
    <source>
        <dbReference type="EnsemblMetazoa" id="CapteP214447"/>
    </source>
</evidence>
<dbReference type="GO" id="GO:0004930">
    <property type="term" value="F:G protein-coupled receptor activity"/>
    <property type="evidence" value="ECO:0007669"/>
    <property type="project" value="UniProtKB-KW"/>
</dbReference>
<dbReference type="InterPro" id="IPR000276">
    <property type="entry name" value="GPCR_Rhodpsn"/>
</dbReference>
<dbReference type="InterPro" id="IPR017452">
    <property type="entry name" value="GPCR_Rhodpsn_7TM"/>
</dbReference>
<evidence type="ECO:0000256" key="3">
    <source>
        <dbReference type="ARBA" id="ARBA00022989"/>
    </source>
</evidence>
<name>R7UYI5_CAPTE</name>
<evidence type="ECO:0000313" key="12">
    <source>
        <dbReference type="Proteomes" id="UP000014760"/>
    </source>
</evidence>
<evidence type="ECO:0000256" key="4">
    <source>
        <dbReference type="ARBA" id="ARBA00023040"/>
    </source>
</evidence>
<dbReference type="AlphaFoldDB" id="R7UYI5"/>
<evidence type="ECO:0000259" key="9">
    <source>
        <dbReference type="PROSITE" id="PS50262"/>
    </source>
</evidence>
<sequence>MGATSQSPLVTCNYMSCKYPCSRLLRTMSMSTNATEYFTEAPAIAVKRYFPESTFIEWYEKVFLTVLLVIFGMVGNLLSFALLSRPRFRDSAAGFYMRALSVSDAGVMFGLVGNHTMRLYRVPLHSDIYCKTIYFAIKWLMAASDWILGAMCLERSIAVSFPLKSKGYLKPRNNRVALGIILVMLAVYFGYAFDAYGSRQGLCRTVSMAYPVNIRTMVDYSLFLVPAILVISSNFVIIVSTVKSARHQLTLTESTDTSYSSSTQRSLVAMLVTISVAFVVLKSPYYLAKVILPASLSRNIGYLYATRKEALNRLVFGFFFVNMYVNNAVNFYLYALSGRAYRKELKMMFTSFCRRQTENNTESADKSFSTESTIGTE</sequence>
<dbReference type="GO" id="GO:0005886">
    <property type="term" value="C:plasma membrane"/>
    <property type="evidence" value="ECO:0007669"/>
    <property type="project" value="TreeGrafter"/>
</dbReference>
<evidence type="ECO:0000313" key="10">
    <source>
        <dbReference type="EMBL" id="ELU08997.1"/>
    </source>
</evidence>
<dbReference type="Pfam" id="PF00001">
    <property type="entry name" value="7tm_1"/>
    <property type="match status" value="1"/>
</dbReference>
<dbReference type="OrthoDB" id="9990906at2759"/>
<gene>
    <name evidence="10" type="ORF">CAPTEDRAFT_214447</name>
</gene>
<keyword evidence="5 8" id="KW-0472">Membrane</keyword>
<evidence type="ECO:0000256" key="8">
    <source>
        <dbReference type="SAM" id="Phobius"/>
    </source>
</evidence>
<evidence type="ECO:0000256" key="6">
    <source>
        <dbReference type="ARBA" id="ARBA00023170"/>
    </source>
</evidence>
<protein>
    <recommendedName>
        <fullName evidence="9">G-protein coupled receptors family 1 profile domain-containing protein</fullName>
    </recommendedName>
</protein>
<evidence type="ECO:0000256" key="2">
    <source>
        <dbReference type="ARBA" id="ARBA00022692"/>
    </source>
</evidence>
<keyword evidence="12" id="KW-1185">Reference proteome</keyword>
<reference evidence="12" key="1">
    <citation type="submission" date="2012-12" db="EMBL/GenBank/DDBJ databases">
        <authorList>
            <person name="Hellsten U."/>
            <person name="Grimwood J."/>
            <person name="Chapman J.A."/>
            <person name="Shapiro H."/>
            <person name="Aerts A."/>
            <person name="Otillar R.P."/>
            <person name="Terry A.Y."/>
            <person name="Boore J.L."/>
            <person name="Simakov O."/>
            <person name="Marletaz F."/>
            <person name="Cho S.-J."/>
            <person name="Edsinger-Gonzales E."/>
            <person name="Havlak P."/>
            <person name="Kuo D.-H."/>
            <person name="Larsson T."/>
            <person name="Lv J."/>
            <person name="Arendt D."/>
            <person name="Savage R."/>
            <person name="Osoegawa K."/>
            <person name="de Jong P."/>
            <person name="Lindberg D.R."/>
            <person name="Seaver E.C."/>
            <person name="Weisblat D.A."/>
            <person name="Putnam N.H."/>
            <person name="Grigoriev I.V."/>
            <person name="Rokhsar D.S."/>
        </authorList>
    </citation>
    <scope>NUCLEOTIDE SEQUENCE</scope>
    <source>
        <strain evidence="12">I ESC-2004</strain>
    </source>
</reference>
<dbReference type="EMBL" id="KB298648">
    <property type="protein sequence ID" value="ELU08997.1"/>
    <property type="molecule type" value="Genomic_DNA"/>
</dbReference>
<organism evidence="10">
    <name type="scientific">Capitella teleta</name>
    <name type="common">Polychaete worm</name>
    <dbReference type="NCBI Taxonomy" id="283909"/>
    <lineage>
        <taxon>Eukaryota</taxon>
        <taxon>Metazoa</taxon>
        <taxon>Spiralia</taxon>
        <taxon>Lophotrochozoa</taxon>
        <taxon>Annelida</taxon>
        <taxon>Polychaeta</taxon>
        <taxon>Sedentaria</taxon>
        <taxon>Scolecida</taxon>
        <taxon>Capitellidae</taxon>
        <taxon>Capitella</taxon>
    </lineage>
</organism>
<feature type="domain" description="G-protein coupled receptors family 1 profile" evidence="9">
    <location>
        <begin position="75"/>
        <end position="334"/>
    </location>
</feature>
<proteinExistence type="predicted"/>
<feature type="transmembrane region" description="Helical" evidence="8">
    <location>
        <begin position="220"/>
        <end position="242"/>
    </location>
</feature>
<feature type="transmembrane region" description="Helical" evidence="8">
    <location>
        <begin position="314"/>
        <end position="336"/>
    </location>
</feature>
<feature type="transmembrane region" description="Helical" evidence="8">
    <location>
        <begin position="267"/>
        <end position="287"/>
    </location>
</feature>
<keyword evidence="7" id="KW-0807">Transducer</keyword>
<reference evidence="10 12" key="2">
    <citation type="journal article" date="2013" name="Nature">
        <title>Insights into bilaterian evolution from three spiralian genomes.</title>
        <authorList>
            <person name="Simakov O."/>
            <person name="Marletaz F."/>
            <person name="Cho S.J."/>
            <person name="Edsinger-Gonzales E."/>
            <person name="Havlak P."/>
            <person name="Hellsten U."/>
            <person name="Kuo D.H."/>
            <person name="Larsson T."/>
            <person name="Lv J."/>
            <person name="Arendt D."/>
            <person name="Savage R."/>
            <person name="Osoegawa K."/>
            <person name="de Jong P."/>
            <person name="Grimwood J."/>
            <person name="Chapman J.A."/>
            <person name="Shapiro H."/>
            <person name="Aerts A."/>
            <person name="Otillar R.P."/>
            <person name="Terry A.Y."/>
            <person name="Boore J.L."/>
            <person name="Grigoriev I.V."/>
            <person name="Lindberg D.R."/>
            <person name="Seaver E.C."/>
            <person name="Weisblat D.A."/>
            <person name="Putnam N.H."/>
            <person name="Rokhsar D.S."/>
        </authorList>
    </citation>
    <scope>NUCLEOTIDE SEQUENCE</scope>
    <source>
        <strain evidence="10 12">I ESC-2004</strain>
    </source>
</reference>
<feature type="transmembrane region" description="Helical" evidence="8">
    <location>
        <begin position="62"/>
        <end position="83"/>
    </location>
</feature>
<dbReference type="PRINTS" id="PR00237">
    <property type="entry name" value="GPCRRHODOPSN"/>
</dbReference>
<keyword evidence="2 8" id="KW-0812">Transmembrane</keyword>
<dbReference type="Gene3D" id="1.20.1070.10">
    <property type="entry name" value="Rhodopsin 7-helix transmembrane proteins"/>
    <property type="match status" value="1"/>
</dbReference>